<gene>
    <name evidence="6" type="ORF">FRY97_11020</name>
</gene>
<feature type="domain" description="Phospholipid/glycerol acyltransferase" evidence="5">
    <location>
        <begin position="31"/>
        <end position="143"/>
    </location>
</feature>
<keyword evidence="4" id="KW-0472">Membrane</keyword>
<keyword evidence="2 6" id="KW-0808">Transferase</keyword>
<sequence>MKRGQQLSRYLLQRLGWRIEQEVQVLPQKYVLIAAPHTSNWDFVIGILARSALGLSINFVGKDSLFRGPWGILFRRLGGHPVDRSRSSRYVDGVVRLFEQHEHFALCIAPEGTRKRVERLRTGFYYMALGAKVPIFMAAFDWGHKVIRISPPFWPTGDWEQDREVVEAFFRGVPGFHPELGYGYPVNA</sequence>
<dbReference type="GO" id="GO:0003841">
    <property type="term" value="F:1-acylglycerol-3-phosphate O-acyltransferase activity"/>
    <property type="evidence" value="ECO:0007669"/>
    <property type="project" value="TreeGrafter"/>
</dbReference>
<dbReference type="GO" id="GO:0006654">
    <property type="term" value="P:phosphatidic acid biosynthetic process"/>
    <property type="evidence" value="ECO:0007669"/>
    <property type="project" value="TreeGrafter"/>
</dbReference>
<evidence type="ECO:0000256" key="1">
    <source>
        <dbReference type="ARBA" id="ARBA00005189"/>
    </source>
</evidence>
<dbReference type="Proteomes" id="UP000321580">
    <property type="component" value="Unassembled WGS sequence"/>
</dbReference>
<evidence type="ECO:0000259" key="5">
    <source>
        <dbReference type="SMART" id="SM00563"/>
    </source>
</evidence>
<evidence type="ECO:0000256" key="4">
    <source>
        <dbReference type="SAM" id="Phobius"/>
    </source>
</evidence>
<keyword evidence="4" id="KW-0812">Transmembrane</keyword>
<dbReference type="SMART" id="SM00563">
    <property type="entry name" value="PlsC"/>
    <property type="match status" value="1"/>
</dbReference>
<dbReference type="PANTHER" id="PTHR10434">
    <property type="entry name" value="1-ACYL-SN-GLYCEROL-3-PHOSPHATE ACYLTRANSFERASE"/>
    <property type="match status" value="1"/>
</dbReference>
<evidence type="ECO:0000313" key="6">
    <source>
        <dbReference type="EMBL" id="TXB63028.1"/>
    </source>
</evidence>
<dbReference type="PANTHER" id="PTHR10434:SF9">
    <property type="entry name" value="PHOSPHOLIPID_GLYCEROL ACYLTRANSFERASE DOMAIN-CONTAINING PROTEIN"/>
    <property type="match status" value="1"/>
</dbReference>
<dbReference type="AlphaFoldDB" id="A0A5C6RKW9"/>
<accession>A0A5C6RKW9</accession>
<dbReference type="RefSeq" id="WP_147167583.1">
    <property type="nucleotide sequence ID" value="NZ_VOOR01000020.1"/>
</dbReference>
<proteinExistence type="predicted"/>
<dbReference type="Pfam" id="PF01553">
    <property type="entry name" value="Acyltransferase"/>
    <property type="match status" value="1"/>
</dbReference>
<comment type="pathway">
    <text evidence="1">Lipid metabolism.</text>
</comment>
<evidence type="ECO:0000256" key="2">
    <source>
        <dbReference type="ARBA" id="ARBA00022679"/>
    </source>
</evidence>
<keyword evidence="7" id="KW-1185">Reference proteome</keyword>
<keyword evidence="4" id="KW-1133">Transmembrane helix</keyword>
<dbReference type="EMBL" id="VOOR01000020">
    <property type="protein sequence ID" value="TXB63028.1"/>
    <property type="molecule type" value="Genomic_DNA"/>
</dbReference>
<keyword evidence="3 6" id="KW-0012">Acyltransferase</keyword>
<feature type="transmembrane region" description="Helical" evidence="4">
    <location>
        <begin position="124"/>
        <end position="143"/>
    </location>
</feature>
<evidence type="ECO:0000256" key="3">
    <source>
        <dbReference type="ARBA" id="ARBA00023315"/>
    </source>
</evidence>
<dbReference type="InterPro" id="IPR002123">
    <property type="entry name" value="Plipid/glycerol_acylTrfase"/>
</dbReference>
<reference evidence="6 7" key="1">
    <citation type="submission" date="2019-08" db="EMBL/GenBank/DDBJ databases">
        <title>Genome of Phaeodactylibacter luteus.</title>
        <authorList>
            <person name="Bowman J.P."/>
        </authorList>
    </citation>
    <scope>NUCLEOTIDE SEQUENCE [LARGE SCALE GENOMIC DNA]</scope>
    <source>
        <strain evidence="6 7">KCTC 42180</strain>
    </source>
</reference>
<evidence type="ECO:0000313" key="7">
    <source>
        <dbReference type="Proteomes" id="UP000321580"/>
    </source>
</evidence>
<dbReference type="SUPFAM" id="SSF69593">
    <property type="entry name" value="Glycerol-3-phosphate (1)-acyltransferase"/>
    <property type="match status" value="1"/>
</dbReference>
<dbReference type="OrthoDB" id="9796839at2"/>
<protein>
    <submittedName>
        <fullName evidence="6">Acyltransferase</fullName>
    </submittedName>
</protein>
<organism evidence="6 7">
    <name type="scientific">Phaeodactylibacter luteus</name>
    <dbReference type="NCBI Taxonomy" id="1564516"/>
    <lineage>
        <taxon>Bacteria</taxon>
        <taxon>Pseudomonadati</taxon>
        <taxon>Bacteroidota</taxon>
        <taxon>Saprospiria</taxon>
        <taxon>Saprospirales</taxon>
        <taxon>Haliscomenobacteraceae</taxon>
        <taxon>Phaeodactylibacter</taxon>
    </lineage>
</organism>
<name>A0A5C6RKW9_9BACT</name>
<comment type="caution">
    <text evidence="6">The sequence shown here is derived from an EMBL/GenBank/DDBJ whole genome shotgun (WGS) entry which is preliminary data.</text>
</comment>